<reference evidence="1 3" key="1">
    <citation type="submission" date="2017-04" db="EMBL/GenBank/DDBJ databases">
        <title>Accumulation and expression of multiple antibiotic resistance genes in Arcobacter cryaerophilus that thrives in sewage.</title>
        <authorList>
            <person name="Millar J.A."/>
            <person name="Raghavan R."/>
        </authorList>
    </citation>
    <scope>NUCLEOTIDE SEQUENCE [LARGE SCALE GENOMIC DNA]</scope>
    <source>
        <strain evidence="1 3">AZT-1</strain>
    </source>
</reference>
<dbReference type="Proteomes" id="UP000192599">
    <property type="component" value="Unassembled WGS sequence"/>
</dbReference>
<reference evidence="2" key="2">
    <citation type="journal article" date="2022" name="Front. Microbiol.">
        <title>Species classification and novel plasmid identifications in Arcobacter cryaerophilus and Arcobacter cryaerophilus-like organisms.</title>
        <authorList>
            <person name="Zhou G."/>
            <person name="Wang M."/>
            <person name="Wang H."/>
            <person name="Chen X."/>
            <person name="Gu Y."/>
            <person name="Shao Z."/>
            <person name="Zhang J."/>
            <person name="Zhang M."/>
        </authorList>
    </citation>
    <scope>NUCLEOTIDE SEQUENCE</scope>
    <source>
        <strain evidence="2">ICDCAC48</strain>
    </source>
</reference>
<sequence>MKTIQLQIDEKNFETFMTIIKNLKNGMIKNLEIKDNDFEQSKLYFNQCLEDIESNKTKLFTQDAYQKEMNDFMKKLEQKYDNNQR</sequence>
<accession>A0A1V9VBF4</accession>
<dbReference type="RefSeq" id="WP_081560764.1">
    <property type="nucleotide sequence ID" value="NZ_CP026656.1"/>
</dbReference>
<evidence type="ECO:0000313" key="2">
    <source>
        <dbReference type="EMBL" id="UYF43253.1"/>
    </source>
</evidence>
<protein>
    <submittedName>
        <fullName evidence="1">Uncharacterized protein</fullName>
    </submittedName>
</protein>
<dbReference type="EMBL" id="CP099556">
    <property type="protein sequence ID" value="UYF43253.1"/>
    <property type="molecule type" value="Genomic_DNA"/>
</dbReference>
<dbReference type="Proteomes" id="UP001164100">
    <property type="component" value="Chromosome"/>
</dbReference>
<evidence type="ECO:0000313" key="1">
    <source>
        <dbReference type="EMBL" id="OQR41233.1"/>
    </source>
</evidence>
<name>A0A1V9VBF4_9BACT</name>
<organism evidence="1 3">
    <name type="scientific">Aliarcobacter cryaerophilus</name>
    <dbReference type="NCBI Taxonomy" id="28198"/>
    <lineage>
        <taxon>Bacteria</taxon>
        <taxon>Pseudomonadati</taxon>
        <taxon>Campylobacterota</taxon>
        <taxon>Epsilonproteobacteria</taxon>
        <taxon>Campylobacterales</taxon>
        <taxon>Arcobacteraceae</taxon>
        <taxon>Aliarcobacter</taxon>
    </lineage>
</organism>
<gene>
    <name evidence="1" type="ORF">AS859_06905</name>
    <name evidence="2" type="ORF">NGX11_10190</name>
</gene>
<proteinExistence type="predicted"/>
<evidence type="ECO:0000313" key="3">
    <source>
        <dbReference type="Proteomes" id="UP000192599"/>
    </source>
</evidence>
<dbReference type="EMBL" id="LNTC01000084">
    <property type="protein sequence ID" value="OQR41233.1"/>
    <property type="molecule type" value="Genomic_DNA"/>
</dbReference>
<dbReference type="AlphaFoldDB" id="A0A1V9VBF4"/>